<accession>A0ABN3VCV0</accession>
<organism evidence="2 3">
    <name type="scientific">Saccharopolyspora taberi</name>
    <dbReference type="NCBI Taxonomy" id="60895"/>
    <lineage>
        <taxon>Bacteria</taxon>
        <taxon>Bacillati</taxon>
        <taxon>Actinomycetota</taxon>
        <taxon>Actinomycetes</taxon>
        <taxon>Pseudonocardiales</taxon>
        <taxon>Pseudonocardiaceae</taxon>
        <taxon>Saccharopolyspora</taxon>
    </lineage>
</organism>
<dbReference type="InterPro" id="IPR013217">
    <property type="entry name" value="Methyltransf_12"/>
</dbReference>
<evidence type="ECO:0000259" key="1">
    <source>
        <dbReference type="Pfam" id="PF08242"/>
    </source>
</evidence>
<name>A0ABN3VCV0_9PSEU</name>
<keyword evidence="3" id="KW-1185">Reference proteome</keyword>
<dbReference type="Proteomes" id="UP001500979">
    <property type="component" value="Unassembled WGS sequence"/>
</dbReference>
<dbReference type="EMBL" id="BAAAUX010000011">
    <property type="protein sequence ID" value="GAA2787558.1"/>
    <property type="molecule type" value="Genomic_DNA"/>
</dbReference>
<dbReference type="Gene3D" id="3.40.50.150">
    <property type="entry name" value="Vaccinia Virus protein VP39"/>
    <property type="match status" value="1"/>
</dbReference>
<dbReference type="SUPFAM" id="SSF53335">
    <property type="entry name" value="S-adenosyl-L-methionine-dependent methyltransferases"/>
    <property type="match status" value="1"/>
</dbReference>
<evidence type="ECO:0000313" key="3">
    <source>
        <dbReference type="Proteomes" id="UP001500979"/>
    </source>
</evidence>
<dbReference type="Pfam" id="PF08242">
    <property type="entry name" value="Methyltransf_12"/>
    <property type="match status" value="1"/>
</dbReference>
<protein>
    <recommendedName>
        <fullName evidence="1">Methyltransferase type 12 domain-containing protein</fullName>
    </recommendedName>
</protein>
<dbReference type="RefSeq" id="WP_344679524.1">
    <property type="nucleotide sequence ID" value="NZ_BAAAUX010000011.1"/>
</dbReference>
<sequence length="267" mass="28885">MVVIPVAFGESGTVTSTASEGTVIDHYAESAEFIDLLISPFWKEFGPVLAGAVETTGPGSGVVVDIGAGSGCGTVVIGNALPGAEIHAVEPSAGLRSVLLARINSDESLRGRVTVLPEDFLRARLPDRWDLVVAMNVIGHFSAAERKEVWRLLSQRLAPQGRAVLNLQPPAEPVAVPESLAATAHLGRRRYEGWARAEPAGHDALTWHMTYRTHHDDDLVDERTVAFHWNLVTESRMRDELADAGLELRTLPPAEFGAYVITRKSRG</sequence>
<evidence type="ECO:0000313" key="2">
    <source>
        <dbReference type="EMBL" id="GAA2787558.1"/>
    </source>
</evidence>
<dbReference type="CDD" id="cd02440">
    <property type="entry name" value="AdoMet_MTases"/>
    <property type="match status" value="1"/>
</dbReference>
<comment type="caution">
    <text evidence="2">The sequence shown here is derived from an EMBL/GenBank/DDBJ whole genome shotgun (WGS) entry which is preliminary data.</text>
</comment>
<reference evidence="2 3" key="1">
    <citation type="journal article" date="2019" name="Int. J. Syst. Evol. Microbiol.">
        <title>The Global Catalogue of Microorganisms (GCM) 10K type strain sequencing project: providing services to taxonomists for standard genome sequencing and annotation.</title>
        <authorList>
            <consortium name="The Broad Institute Genomics Platform"/>
            <consortium name="The Broad Institute Genome Sequencing Center for Infectious Disease"/>
            <person name="Wu L."/>
            <person name="Ma J."/>
        </authorList>
    </citation>
    <scope>NUCLEOTIDE SEQUENCE [LARGE SCALE GENOMIC DNA]</scope>
    <source>
        <strain evidence="2 3">JCM 9383</strain>
    </source>
</reference>
<proteinExistence type="predicted"/>
<gene>
    <name evidence="2" type="ORF">GCM10010470_22530</name>
</gene>
<feature type="domain" description="Methyltransferase type 12" evidence="1">
    <location>
        <begin position="64"/>
        <end position="162"/>
    </location>
</feature>
<dbReference type="InterPro" id="IPR029063">
    <property type="entry name" value="SAM-dependent_MTases_sf"/>
</dbReference>